<dbReference type="SUPFAM" id="SSF54631">
    <property type="entry name" value="CBS-domain pair"/>
    <property type="match status" value="1"/>
</dbReference>
<keyword evidence="7 9" id="KW-0129">CBS domain</keyword>
<evidence type="ECO:0000256" key="3">
    <source>
        <dbReference type="ARBA" id="ARBA00022475"/>
    </source>
</evidence>
<dbReference type="Gene3D" id="3.10.580.10">
    <property type="entry name" value="CBS-domain"/>
    <property type="match status" value="1"/>
</dbReference>
<evidence type="ECO:0000256" key="10">
    <source>
        <dbReference type="PROSITE-ProRule" id="PRU01193"/>
    </source>
</evidence>
<protein>
    <submittedName>
        <fullName evidence="14">Magnesium and cobalt efflux protein CorC</fullName>
    </submittedName>
</protein>
<gene>
    <name evidence="14" type="primary">corC_1</name>
    <name evidence="14" type="ORF">MAMMFC1_01486</name>
</gene>
<dbReference type="Proteomes" id="UP000276437">
    <property type="component" value="Chromosome"/>
</dbReference>
<evidence type="ECO:0000256" key="9">
    <source>
        <dbReference type="PROSITE-ProRule" id="PRU00703"/>
    </source>
</evidence>
<evidence type="ECO:0000256" key="5">
    <source>
        <dbReference type="ARBA" id="ARBA00022737"/>
    </source>
</evidence>
<keyword evidence="8 10" id="KW-0472">Membrane</keyword>
<dbReference type="Pfam" id="PF03471">
    <property type="entry name" value="CorC_HlyC"/>
    <property type="match status" value="1"/>
</dbReference>
<evidence type="ECO:0000256" key="7">
    <source>
        <dbReference type="ARBA" id="ARBA00023122"/>
    </source>
</evidence>
<dbReference type="AlphaFoldDB" id="A0A348AIC7"/>
<dbReference type="InterPro" id="IPR051676">
    <property type="entry name" value="UPF0053_domain"/>
</dbReference>
<comment type="subcellular location">
    <subcellularLocation>
        <location evidence="1">Cell membrane</location>
        <topology evidence="1">Multi-pass membrane protein</topology>
    </subcellularLocation>
</comment>
<dbReference type="InterPro" id="IPR005170">
    <property type="entry name" value="Transptr-assoc_dom"/>
</dbReference>
<dbReference type="SMART" id="SM01091">
    <property type="entry name" value="CorC_HlyC"/>
    <property type="match status" value="1"/>
</dbReference>
<evidence type="ECO:0000256" key="6">
    <source>
        <dbReference type="ARBA" id="ARBA00022989"/>
    </source>
</evidence>
<evidence type="ECO:0000313" key="15">
    <source>
        <dbReference type="Proteomes" id="UP000276437"/>
    </source>
</evidence>
<dbReference type="GO" id="GO:0005886">
    <property type="term" value="C:plasma membrane"/>
    <property type="evidence" value="ECO:0007669"/>
    <property type="project" value="UniProtKB-SubCell"/>
</dbReference>
<name>A0A348AIC7_9FIRM</name>
<dbReference type="PROSITE" id="PS51371">
    <property type="entry name" value="CBS"/>
    <property type="match status" value="1"/>
</dbReference>
<reference evidence="14 15" key="1">
    <citation type="journal article" date="2018" name="Int. J. Syst. Evol. Microbiol.">
        <title>Methylomusa anaerophila gen. nov., sp. nov., an anaerobic methanol-utilizing bacterium isolated from a microbial fuel cell.</title>
        <authorList>
            <person name="Amano N."/>
            <person name="Yamamuro A."/>
            <person name="Miyahara M."/>
            <person name="Kouzuma A."/>
            <person name="Abe T."/>
            <person name="Watanabe K."/>
        </authorList>
    </citation>
    <scope>NUCLEOTIDE SEQUENCE [LARGE SCALE GENOMIC DNA]</scope>
    <source>
        <strain evidence="14 15">MMFC1</strain>
    </source>
</reference>
<feature type="transmembrane region" description="Helical" evidence="11">
    <location>
        <begin position="108"/>
        <end position="129"/>
    </location>
</feature>
<dbReference type="FunFam" id="3.10.580.10:FF:000002">
    <property type="entry name" value="Magnesium/cobalt efflux protein CorC"/>
    <property type="match status" value="1"/>
</dbReference>
<dbReference type="GO" id="GO:0050660">
    <property type="term" value="F:flavin adenine dinucleotide binding"/>
    <property type="evidence" value="ECO:0007669"/>
    <property type="project" value="InterPro"/>
</dbReference>
<dbReference type="InterPro" id="IPR036318">
    <property type="entry name" value="FAD-bd_PCMH-like_sf"/>
</dbReference>
<keyword evidence="6 10" id="KW-1133">Transmembrane helix</keyword>
<dbReference type="Pfam" id="PF00571">
    <property type="entry name" value="CBS"/>
    <property type="match status" value="1"/>
</dbReference>
<dbReference type="CDD" id="cd04590">
    <property type="entry name" value="CBS_pair_CorC_HlyC_assoc"/>
    <property type="match status" value="1"/>
</dbReference>
<evidence type="ECO:0000313" key="14">
    <source>
        <dbReference type="EMBL" id="BBB90825.1"/>
    </source>
</evidence>
<organism evidence="14 15">
    <name type="scientific">Methylomusa anaerophila</name>
    <dbReference type="NCBI Taxonomy" id="1930071"/>
    <lineage>
        <taxon>Bacteria</taxon>
        <taxon>Bacillati</taxon>
        <taxon>Bacillota</taxon>
        <taxon>Negativicutes</taxon>
        <taxon>Selenomonadales</taxon>
        <taxon>Sporomusaceae</taxon>
        <taxon>Methylomusa</taxon>
    </lineage>
</organism>
<dbReference type="RefSeq" id="WP_197723939.1">
    <property type="nucleotide sequence ID" value="NZ_AP018449.1"/>
</dbReference>
<dbReference type="SUPFAM" id="SSF56176">
    <property type="entry name" value="FAD-binding/transporter-associated domain-like"/>
    <property type="match status" value="1"/>
</dbReference>
<evidence type="ECO:0000256" key="8">
    <source>
        <dbReference type="ARBA" id="ARBA00023136"/>
    </source>
</evidence>
<dbReference type="EMBL" id="AP018449">
    <property type="protein sequence ID" value="BBB90825.1"/>
    <property type="molecule type" value="Genomic_DNA"/>
</dbReference>
<dbReference type="InterPro" id="IPR000644">
    <property type="entry name" value="CBS_dom"/>
</dbReference>
<dbReference type="InterPro" id="IPR016169">
    <property type="entry name" value="FAD-bd_PCMH_sub2"/>
</dbReference>
<feature type="transmembrane region" description="Helical" evidence="11">
    <location>
        <begin position="13"/>
        <end position="34"/>
    </location>
</feature>
<keyword evidence="4 10" id="KW-0812">Transmembrane</keyword>
<evidence type="ECO:0000256" key="1">
    <source>
        <dbReference type="ARBA" id="ARBA00004651"/>
    </source>
</evidence>
<feature type="domain" description="CBS" evidence="12">
    <location>
        <begin position="287"/>
        <end position="344"/>
    </location>
</feature>
<evidence type="ECO:0000259" key="13">
    <source>
        <dbReference type="PROSITE" id="PS51846"/>
    </source>
</evidence>
<dbReference type="Gene3D" id="3.30.465.10">
    <property type="match status" value="1"/>
</dbReference>
<dbReference type="PROSITE" id="PS51846">
    <property type="entry name" value="CNNM"/>
    <property type="match status" value="1"/>
</dbReference>
<evidence type="ECO:0000256" key="11">
    <source>
        <dbReference type="SAM" id="Phobius"/>
    </source>
</evidence>
<dbReference type="InterPro" id="IPR044751">
    <property type="entry name" value="Ion_transp-like_CBS"/>
</dbReference>
<feature type="transmembrane region" description="Helical" evidence="11">
    <location>
        <begin position="65"/>
        <end position="88"/>
    </location>
</feature>
<dbReference type="KEGG" id="mana:MAMMFC1_01486"/>
<keyword evidence="5" id="KW-0677">Repeat</keyword>
<keyword evidence="3" id="KW-1003">Cell membrane</keyword>
<accession>A0A348AIC7</accession>
<proteinExistence type="inferred from homology"/>
<feature type="domain" description="CNNM transmembrane" evidence="13">
    <location>
        <begin position="5"/>
        <end position="209"/>
    </location>
</feature>
<evidence type="ECO:0000256" key="4">
    <source>
        <dbReference type="ARBA" id="ARBA00022692"/>
    </source>
</evidence>
<dbReference type="PANTHER" id="PTHR43099:SF2">
    <property type="entry name" value="UPF0053 PROTEIN YRKA"/>
    <property type="match status" value="1"/>
</dbReference>
<feature type="transmembrane region" description="Helical" evidence="11">
    <location>
        <begin position="141"/>
        <end position="160"/>
    </location>
</feature>
<evidence type="ECO:0000259" key="12">
    <source>
        <dbReference type="PROSITE" id="PS51371"/>
    </source>
</evidence>
<sequence length="434" mass="47705">MEGDPSPSIILEIAIIFVLIIANGIFAMTEIAIVSSRKARLERKAAEGGAGAKAALELANDPTQLLSTVQVGISVIGVVTGAYGGATIAQELAVYLKPLPFIGAHSNAVSMVGVIALITYVSLIIGELVPKKIALNNPEPIAAIVAIPMRFFAKVFLPLVRLLSVSTNFVLKALRVKEPMEPGVTEEEIKIMIAEGTAVGTFEETEKDMVDRVFRLADMRVSALMTPKTQIDWIDLEDDDEYNWGIITESNHSRLPVARESLDDIVGFVYARDVLSSRGNTLLIEDNTQEPLFIPRSLRVFKLLEQFQQTGTHIAFVMDEFGGMIGLVTLHDILEQLIGELPQEVEDTPEIVQRDENSWLLDGLLSIDEFRVLFDIGEMPGQDKEHYQTLGGFITSCLGSMPKTGDTFEWAGLKFEIVDMDGMRIDKAIVTKLE</sequence>
<dbReference type="Pfam" id="PF01595">
    <property type="entry name" value="CNNM"/>
    <property type="match status" value="1"/>
</dbReference>
<dbReference type="InterPro" id="IPR046342">
    <property type="entry name" value="CBS_dom_sf"/>
</dbReference>
<dbReference type="InterPro" id="IPR002550">
    <property type="entry name" value="CNNM"/>
</dbReference>
<comment type="similarity">
    <text evidence="2">Belongs to the UPF0053 family.</text>
</comment>
<dbReference type="PANTHER" id="PTHR43099">
    <property type="entry name" value="UPF0053 PROTEIN YRKA"/>
    <property type="match status" value="1"/>
</dbReference>
<evidence type="ECO:0000256" key="2">
    <source>
        <dbReference type="ARBA" id="ARBA00006337"/>
    </source>
</evidence>
<keyword evidence="15" id="KW-1185">Reference proteome</keyword>